<dbReference type="GO" id="GO:0004301">
    <property type="term" value="F:epoxide hydrolase activity"/>
    <property type="evidence" value="ECO:0007669"/>
    <property type="project" value="UniProtKB-ARBA"/>
</dbReference>
<feature type="domain" description="AB hydrolase-1" evidence="1">
    <location>
        <begin position="98"/>
        <end position="199"/>
    </location>
</feature>
<evidence type="ECO:0000313" key="3">
    <source>
        <dbReference type="RefSeq" id="XP_023943048.2"/>
    </source>
</evidence>
<dbReference type="KEGG" id="bany:112049407"/>
<keyword evidence="2" id="KW-1185">Reference proteome</keyword>
<organism evidence="2 3">
    <name type="scientific">Bicyclus anynana</name>
    <name type="common">Squinting bush brown butterfly</name>
    <dbReference type="NCBI Taxonomy" id="110368"/>
    <lineage>
        <taxon>Eukaryota</taxon>
        <taxon>Metazoa</taxon>
        <taxon>Ecdysozoa</taxon>
        <taxon>Arthropoda</taxon>
        <taxon>Hexapoda</taxon>
        <taxon>Insecta</taxon>
        <taxon>Pterygota</taxon>
        <taxon>Neoptera</taxon>
        <taxon>Endopterygota</taxon>
        <taxon>Lepidoptera</taxon>
        <taxon>Glossata</taxon>
        <taxon>Ditrysia</taxon>
        <taxon>Papilionoidea</taxon>
        <taxon>Nymphalidae</taxon>
        <taxon>Satyrinae</taxon>
        <taxon>Satyrini</taxon>
        <taxon>Mycalesina</taxon>
        <taxon>Bicyclus</taxon>
    </lineage>
</organism>
<dbReference type="GeneID" id="112049407"/>
<dbReference type="PANTHER" id="PTHR43329">
    <property type="entry name" value="EPOXIDE HYDROLASE"/>
    <property type="match status" value="1"/>
</dbReference>
<dbReference type="InterPro" id="IPR000073">
    <property type="entry name" value="AB_hydrolase_1"/>
</dbReference>
<protein>
    <submittedName>
        <fullName evidence="3">Epoxide hydrolase 4 isoform X1</fullName>
    </submittedName>
</protein>
<keyword evidence="3" id="KW-0378">Hydrolase</keyword>
<evidence type="ECO:0000313" key="2">
    <source>
        <dbReference type="Proteomes" id="UP001652582"/>
    </source>
</evidence>
<dbReference type="Proteomes" id="UP001652582">
    <property type="component" value="Chromosome 13"/>
</dbReference>
<reference evidence="3" key="1">
    <citation type="submission" date="2025-08" db="UniProtKB">
        <authorList>
            <consortium name="RefSeq"/>
        </authorList>
    </citation>
    <scope>IDENTIFICATION</scope>
</reference>
<sequence>MGVQSDKVLEVVAGWEAVKLVLRCAFLGLWQIINLAVRRLWKGHRRKLSKNYPPVELTVDSSIGIHCYIKIMGVKYHYVETGVKSGKKVLILGDAPDTGDLWVPRWAAVVRRLAETGHHVITLDLRGTGGSEGGGRSDLSPPRAVEELRALLLALGASDSNPAMVIGFGIGGMMTWYLVHCHGALVSKFAVIAAPHPNLYWQHPPAAFCLGSTHFIQWPHFPERWLAEGALQDGTQWASSRARDWSGALNYVRGAAWYRIHPEHKIQVRGLLVGSRDSAAQLVASAQFCVSPALRLVTSPGPGDKDLPGMVLDFFVGKQKATEEVVSRGLMGRVLGAVADRGRELTARLALPANA</sequence>
<accession>A0A6J1NDH3</accession>
<gene>
    <name evidence="3" type="primary">LOC112049407</name>
</gene>
<dbReference type="AlphaFoldDB" id="A0A6J1NDH3"/>
<proteinExistence type="predicted"/>
<dbReference type="RefSeq" id="XP_023943048.2">
    <property type="nucleotide sequence ID" value="XM_024087280.2"/>
</dbReference>
<name>A0A6J1NDH3_BICAN</name>
<dbReference type="SUPFAM" id="SSF53474">
    <property type="entry name" value="alpha/beta-Hydrolases"/>
    <property type="match status" value="1"/>
</dbReference>
<dbReference type="OrthoDB" id="408373at2759"/>
<dbReference type="InterPro" id="IPR029058">
    <property type="entry name" value="AB_hydrolase_fold"/>
</dbReference>
<dbReference type="Gene3D" id="3.40.50.1820">
    <property type="entry name" value="alpha/beta hydrolase"/>
    <property type="match status" value="1"/>
</dbReference>
<dbReference type="Pfam" id="PF00561">
    <property type="entry name" value="Abhydrolase_1"/>
    <property type="match status" value="1"/>
</dbReference>
<evidence type="ECO:0000259" key="1">
    <source>
        <dbReference type="Pfam" id="PF00561"/>
    </source>
</evidence>